<gene>
    <name evidence="2" type="ORF">J4727_08800</name>
</gene>
<evidence type="ECO:0000313" key="3">
    <source>
        <dbReference type="Proteomes" id="UP000664477"/>
    </source>
</evidence>
<comment type="caution">
    <text evidence="2">The sequence shown here is derived from an EMBL/GenBank/DDBJ whole genome shotgun (WGS) entry which is preliminary data.</text>
</comment>
<accession>A0A939NB75</accession>
<evidence type="ECO:0000256" key="1">
    <source>
        <dbReference type="SAM" id="Phobius"/>
    </source>
</evidence>
<dbReference type="EMBL" id="JAGETQ010000036">
    <property type="protein sequence ID" value="MBO1916133.1"/>
    <property type="molecule type" value="Genomic_DNA"/>
</dbReference>
<organism evidence="2 3">
    <name type="scientific">Providencia rettgeri</name>
    <dbReference type="NCBI Taxonomy" id="587"/>
    <lineage>
        <taxon>Bacteria</taxon>
        <taxon>Pseudomonadati</taxon>
        <taxon>Pseudomonadota</taxon>
        <taxon>Gammaproteobacteria</taxon>
        <taxon>Enterobacterales</taxon>
        <taxon>Morganellaceae</taxon>
        <taxon>Providencia</taxon>
    </lineage>
</organism>
<evidence type="ECO:0000313" key="2">
    <source>
        <dbReference type="EMBL" id="MBO1916133.1"/>
    </source>
</evidence>
<keyword evidence="1" id="KW-0812">Transmembrane</keyword>
<feature type="transmembrane region" description="Helical" evidence="1">
    <location>
        <begin position="34"/>
        <end position="54"/>
    </location>
</feature>
<feature type="transmembrane region" description="Helical" evidence="1">
    <location>
        <begin position="92"/>
        <end position="117"/>
    </location>
</feature>
<keyword evidence="1" id="KW-1133">Transmembrane helix</keyword>
<reference evidence="2" key="1">
    <citation type="submission" date="2021-03" db="EMBL/GenBank/DDBJ databases">
        <title>Molecular epidemiology and mechanisms of colistin and carbapenem resistance in Enterobacteriaceae from clinical isolates, the environment and porcine samples in Pretoria, South Africa.</title>
        <authorList>
            <person name="Bogoshi D."/>
            <person name="Mbelle N.M."/>
            <person name="Naidoo V."/>
            <person name="Osei Sekyere J."/>
        </authorList>
    </citation>
    <scope>NUCLEOTIDE SEQUENCE</scope>
    <source>
        <strain evidence="2">C052</strain>
    </source>
</reference>
<keyword evidence="1" id="KW-0472">Membrane</keyword>
<name>A0A939NB75_PRORE</name>
<dbReference type="Proteomes" id="UP000664477">
    <property type="component" value="Unassembled WGS sequence"/>
</dbReference>
<protein>
    <submittedName>
        <fullName evidence="2">Uncharacterized protein</fullName>
    </submittedName>
</protein>
<proteinExistence type="predicted"/>
<sequence length="119" mass="13613">MQAILQEIHLYFGGLELLCDSWRDMDGSFSSSSWQINTGGLLICLSAGFCYALYTLMSKKLVSIDSPLTITTYIQYCYLSRFQLLDTRERQLSVVSIAVIFLSWIINNWSGLSFYILKL</sequence>
<dbReference type="AlphaFoldDB" id="A0A939NB75"/>